<dbReference type="GO" id="GO:0004930">
    <property type="term" value="F:G protein-coupled receptor activity"/>
    <property type="evidence" value="ECO:0007669"/>
    <property type="project" value="TreeGrafter"/>
</dbReference>
<dbReference type="GO" id="GO:0005886">
    <property type="term" value="C:plasma membrane"/>
    <property type="evidence" value="ECO:0007669"/>
    <property type="project" value="TreeGrafter"/>
</dbReference>
<evidence type="ECO:0000313" key="8">
    <source>
        <dbReference type="Proteomes" id="UP000193642"/>
    </source>
</evidence>
<evidence type="ECO:0000256" key="5">
    <source>
        <dbReference type="SAM" id="Phobius"/>
    </source>
</evidence>
<feature type="transmembrane region" description="Helical" evidence="5">
    <location>
        <begin position="12"/>
        <end position="36"/>
    </location>
</feature>
<feature type="transmembrane region" description="Helical" evidence="5">
    <location>
        <begin position="230"/>
        <end position="251"/>
    </location>
</feature>
<feature type="transmembrane region" description="Helical" evidence="5">
    <location>
        <begin position="271"/>
        <end position="290"/>
    </location>
</feature>
<reference evidence="7 8" key="1">
    <citation type="submission" date="2016-07" db="EMBL/GenBank/DDBJ databases">
        <title>Pervasive Adenine N6-methylation of Active Genes in Fungi.</title>
        <authorList>
            <consortium name="DOE Joint Genome Institute"/>
            <person name="Mondo S.J."/>
            <person name="Dannebaum R.O."/>
            <person name="Kuo R.C."/>
            <person name="Labutti K."/>
            <person name="Haridas S."/>
            <person name="Kuo A."/>
            <person name="Salamov A."/>
            <person name="Ahrendt S.R."/>
            <person name="Lipzen A."/>
            <person name="Sullivan W."/>
            <person name="Andreopoulos W.B."/>
            <person name="Clum A."/>
            <person name="Lindquist E."/>
            <person name="Daum C."/>
            <person name="Ramamoorthy G.K."/>
            <person name="Gryganskyi A."/>
            <person name="Culley D."/>
            <person name="Magnuson J.K."/>
            <person name="James T.Y."/>
            <person name="O'Malley M.A."/>
            <person name="Stajich J.E."/>
            <person name="Spatafora J.W."/>
            <person name="Visel A."/>
            <person name="Grigoriev I.V."/>
        </authorList>
    </citation>
    <scope>NUCLEOTIDE SEQUENCE [LARGE SCALE GENOMIC DNA]</scope>
    <source>
        <strain evidence="7 8">JEL800</strain>
    </source>
</reference>
<evidence type="ECO:0000256" key="1">
    <source>
        <dbReference type="ARBA" id="ARBA00004141"/>
    </source>
</evidence>
<evidence type="ECO:0000313" key="7">
    <source>
        <dbReference type="EMBL" id="ORY37811.1"/>
    </source>
</evidence>
<feature type="transmembrane region" description="Helical" evidence="5">
    <location>
        <begin position="114"/>
        <end position="139"/>
    </location>
</feature>
<dbReference type="PANTHER" id="PTHR23112:SF0">
    <property type="entry name" value="TRANSMEMBRANE PROTEIN 116"/>
    <property type="match status" value="1"/>
</dbReference>
<comment type="caution">
    <text evidence="7">The sequence shown here is derived from an EMBL/GenBank/DDBJ whole genome shotgun (WGS) entry which is preliminary data.</text>
</comment>
<accession>A0A1Y2BSU0</accession>
<evidence type="ECO:0000256" key="3">
    <source>
        <dbReference type="ARBA" id="ARBA00022989"/>
    </source>
</evidence>
<dbReference type="GO" id="GO:0007166">
    <property type="term" value="P:cell surface receptor signaling pathway"/>
    <property type="evidence" value="ECO:0007669"/>
    <property type="project" value="InterPro"/>
</dbReference>
<dbReference type="SUPFAM" id="SSF81321">
    <property type="entry name" value="Family A G protein-coupled receptor-like"/>
    <property type="match status" value="1"/>
</dbReference>
<organism evidence="7 8">
    <name type="scientific">Rhizoclosmatium globosum</name>
    <dbReference type="NCBI Taxonomy" id="329046"/>
    <lineage>
        <taxon>Eukaryota</taxon>
        <taxon>Fungi</taxon>
        <taxon>Fungi incertae sedis</taxon>
        <taxon>Chytridiomycota</taxon>
        <taxon>Chytridiomycota incertae sedis</taxon>
        <taxon>Chytridiomycetes</taxon>
        <taxon>Chytridiales</taxon>
        <taxon>Chytriomycetaceae</taxon>
        <taxon>Rhizoclosmatium</taxon>
    </lineage>
</organism>
<dbReference type="PROSITE" id="PS50261">
    <property type="entry name" value="G_PROTEIN_RECEP_F2_4"/>
    <property type="match status" value="1"/>
</dbReference>
<comment type="subcellular location">
    <subcellularLocation>
        <location evidence="1">Membrane</location>
        <topology evidence="1">Multi-pass membrane protein</topology>
    </subcellularLocation>
</comment>
<keyword evidence="8" id="KW-1185">Reference proteome</keyword>
<dbReference type="Proteomes" id="UP000193642">
    <property type="component" value="Unassembled WGS sequence"/>
</dbReference>
<evidence type="ECO:0000259" key="6">
    <source>
        <dbReference type="PROSITE" id="PS50261"/>
    </source>
</evidence>
<dbReference type="AlphaFoldDB" id="A0A1Y2BSU0"/>
<dbReference type="InterPro" id="IPR017981">
    <property type="entry name" value="GPCR_2-like_7TM"/>
</dbReference>
<sequence length="310" mass="34142">MPSTIMPSASSAQAIIIEVTYPLSIVANVFLVGWVFRVKRVQKTVSYLQVCLALSDILRAIGPCVGTDISPNACNVMAIVDQFAYTSSTSWNLMISVYCYVTIFRNQTVADRLWLWYHMYAHILSILTTTCMFIGQAILKRGPVLGKGLTACWITANYPELRVYLFYVPIWIHFGIMALGIETAIAAPDSDGSLEPLSTSLNISEKTVISTDAVKAVTAKSFLDEATRKLLVRASLIAIGFLFSFGPASVARIMTMYGASAPNWLQAWSTFGMASSSLWNVLVFFTGWYWTEMASCMSRTYIAEGSGAKK</sequence>
<dbReference type="Pfam" id="PF05462">
    <property type="entry name" value="Dicty_CAR"/>
    <property type="match status" value="1"/>
</dbReference>
<feature type="domain" description="G-protein coupled receptors family 2 profile 2" evidence="6">
    <location>
        <begin position="13"/>
        <end position="176"/>
    </location>
</feature>
<dbReference type="Gene3D" id="1.20.1070.10">
    <property type="entry name" value="Rhodopsin 7-helix transmembrane proteins"/>
    <property type="match status" value="1"/>
</dbReference>
<dbReference type="EMBL" id="MCGO01000048">
    <property type="protein sequence ID" value="ORY37811.1"/>
    <property type="molecule type" value="Genomic_DNA"/>
</dbReference>
<keyword evidence="4 5" id="KW-0472">Membrane</keyword>
<evidence type="ECO:0000256" key="4">
    <source>
        <dbReference type="ARBA" id="ARBA00023136"/>
    </source>
</evidence>
<keyword evidence="3 5" id="KW-1133">Transmembrane helix</keyword>
<dbReference type="PANTHER" id="PTHR23112">
    <property type="entry name" value="G PROTEIN-COUPLED RECEPTOR 157-RELATED"/>
    <property type="match status" value="1"/>
</dbReference>
<feature type="transmembrane region" description="Helical" evidence="5">
    <location>
        <begin position="164"/>
        <end position="187"/>
    </location>
</feature>
<name>A0A1Y2BSU0_9FUNG</name>
<gene>
    <name evidence="7" type="ORF">BCR33DRAFT_854563</name>
</gene>
<dbReference type="OrthoDB" id="2107950at2759"/>
<proteinExistence type="predicted"/>
<protein>
    <recommendedName>
        <fullName evidence="6">G-protein coupled receptors family 2 profile 2 domain-containing protein</fullName>
    </recommendedName>
</protein>
<dbReference type="GO" id="GO:0007189">
    <property type="term" value="P:adenylate cyclase-activating G protein-coupled receptor signaling pathway"/>
    <property type="evidence" value="ECO:0007669"/>
    <property type="project" value="TreeGrafter"/>
</dbReference>
<keyword evidence="2 5" id="KW-0812">Transmembrane</keyword>
<evidence type="ECO:0000256" key="2">
    <source>
        <dbReference type="ARBA" id="ARBA00022692"/>
    </source>
</evidence>